<dbReference type="PANTHER" id="PTHR34359:SF5">
    <property type="entry name" value="CLAVATA3_ESR (CLE)-RELATED PROTEIN 9"/>
    <property type="match status" value="1"/>
</dbReference>
<keyword evidence="4" id="KW-0379">Hydroxylation</keyword>
<evidence type="ECO:0000313" key="6">
    <source>
        <dbReference type="EnsemblPlants" id="Kaladp0255s0010.1.v1.1.CDS.1"/>
    </source>
</evidence>
<dbReference type="Gramene" id="Kaladp0255s0010.1.v1.1">
    <property type="protein sequence ID" value="Kaladp0255s0010.1.v1.1.CDS.1"/>
    <property type="gene ID" value="Kaladp0255s0010.v1.1"/>
</dbReference>
<dbReference type="Proteomes" id="UP000594263">
    <property type="component" value="Unplaced"/>
</dbReference>
<dbReference type="OMA" id="FDFTPFH"/>
<name>A0A7N0VA22_KALFE</name>
<proteinExistence type="inferred from homology"/>
<keyword evidence="7" id="KW-1185">Reference proteome</keyword>
<evidence type="ECO:0000256" key="2">
    <source>
        <dbReference type="ARBA" id="ARBA00022473"/>
    </source>
</evidence>
<keyword evidence="2" id="KW-0217">Developmental protein</keyword>
<feature type="region of interest" description="Disordered" evidence="5">
    <location>
        <begin position="77"/>
        <end position="111"/>
    </location>
</feature>
<evidence type="ECO:0000313" key="7">
    <source>
        <dbReference type="Proteomes" id="UP000594263"/>
    </source>
</evidence>
<evidence type="ECO:0000256" key="4">
    <source>
        <dbReference type="ARBA" id="ARBA00023278"/>
    </source>
</evidence>
<protein>
    <submittedName>
        <fullName evidence="6">Uncharacterized protein</fullName>
    </submittedName>
</protein>
<evidence type="ECO:0000256" key="3">
    <source>
        <dbReference type="ARBA" id="ARBA00022782"/>
    </source>
</evidence>
<accession>A0A7N0VA22</accession>
<evidence type="ECO:0000256" key="5">
    <source>
        <dbReference type="SAM" id="MobiDB-lite"/>
    </source>
</evidence>
<evidence type="ECO:0000256" key="1">
    <source>
        <dbReference type="ARBA" id="ARBA00005416"/>
    </source>
</evidence>
<organism evidence="6 7">
    <name type="scientific">Kalanchoe fedtschenkoi</name>
    <name type="common">Lavender scallops</name>
    <name type="synonym">South American air plant</name>
    <dbReference type="NCBI Taxonomy" id="63787"/>
    <lineage>
        <taxon>Eukaryota</taxon>
        <taxon>Viridiplantae</taxon>
        <taxon>Streptophyta</taxon>
        <taxon>Embryophyta</taxon>
        <taxon>Tracheophyta</taxon>
        <taxon>Spermatophyta</taxon>
        <taxon>Magnoliopsida</taxon>
        <taxon>eudicotyledons</taxon>
        <taxon>Gunneridae</taxon>
        <taxon>Pentapetalae</taxon>
        <taxon>Saxifragales</taxon>
        <taxon>Crassulaceae</taxon>
        <taxon>Kalanchoe</taxon>
    </lineage>
</organism>
<dbReference type="EnsemblPlants" id="Kaladp0255s0010.1.v1.1">
    <property type="protein sequence ID" value="Kaladp0255s0010.1.v1.1.CDS.1"/>
    <property type="gene ID" value="Kaladp0255s0010.v1.1"/>
</dbReference>
<comment type="similarity">
    <text evidence="1">Belongs to the CLV3/ESR signal peptide family.</text>
</comment>
<keyword evidence="3" id="KW-0221">Differentiation</keyword>
<sequence>MGTKLHSKVSLIPLTFLCLLSLILLASFHSSAFIVNLKISSRSQHLSAKITHSIRTRKMLASGQFDFTPFLHHLRHPPANRQDRHDLGGDFDPVNAMEKRLVPSGPNPLHH</sequence>
<dbReference type="InterPro" id="IPR039618">
    <property type="entry name" value="CLE9-13"/>
</dbReference>
<dbReference type="GO" id="GO:0030154">
    <property type="term" value="P:cell differentiation"/>
    <property type="evidence" value="ECO:0007669"/>
    <property type="project" value="UniProtKB-KW"/>
</dbReference>
<reference evidence="6" key="1">
    <citation type="submission" date="2021-01" db="UniProtKB">
        <authorList>
            <consortium name="EnsemblPlants"/>
        </authorList>
    </citation>
    <scope>IDENTIFICATION</scope>
</reference>
<dbReference type="AlphaFoldDB" id="A0A7N0VA22"/>
<dbReference type="PANTHER" id="PTHR34359">
    <property type="entry name" value="CLAVATA3/ESR (CLE)-RELATED PROTEIN 10"/>
    <property type="match status" value="1"/>
</dbReference>